<dbReference type="AlphaFoldDB" id="Q336T6"/>
<dbReference type="Pfam" id="PF07859">
    <property type="entry name" value="Abhydrolase_3"/>
    <property type="match status" value="1"/>
</dbReference>
<sequence>MVGPTWPPHVILTPLLPPLSPFFISLPSPLSGAMERERRTPSAATSLHHRRLLTLVDAIGSSKAVCGCGERGRGERRIQPHRRPSLFHRHQACQRPPVGARSFPFPFFHSDGTIMRPFVPRHAALRLRPGPLPRRAARRLPHHLPNPVPPPPPASKLPIILYFHGGSFVLFSTDNVFYHASCEAMAATVPAIIVSLDYRLAPEHHLPAAYVSTVLWLCDAAAGDPWIAASAREVAGVGAVAVGCLALSSLPYSGRHHSSPPPPLRPAAQAEREKREREGDREKW</sequence>
<proteinExistence type="predicted"/>
<dbReference type="InterPro" id="IPR013094">
    <property type="entry name" value="AB_hydrolase_3"/>
</dbReference>
<feature type="domain" description="Alpha/beta hydrolase fold-3" evidence="2">
    <location>
        <begin position="160"/>
        <end position="247"/>
    </location>
</feature>
<dbReference type="PANTHER" id="PTHR23024">
    <property type="entry name" value="ARYLACETAMIDE DEACETYLASE"/>
    <property type="match status" value="1"/>
</dbReference>
<dbReference type="GO" id="GO:0016787">
    <property type="term" value="F:hydrolase activity"/>
    <property type="evidence" value="ECO:0007669"/>
    <property type="project" value="InterPro"/>
</dbReference>
<name>Q336T6_ORYSJ</name>
<dbReference type="Gene3D" id="3.40.50.1820">
    <property type="entry name" value="alpha/beta hydrolase"/>
    <property type="match status" value="1"/>
</dbReference>
<evidence type="ECO:0000259" key="2">
    <source>
        <dbReference type="Pfam" id="PF07859"/>
    </source>
</evidence>
<evidence type="ECO:0000313" key="3">
    <source>
        <dbReference type="EMBL" id="ABB47974.1"/>
    </source>
</evidence>
<accession>Q336T6</accession>
<dbReference type="InterPro" id="IPR050466">
    <property type="entry name" value="Carboxylest/Gibb_receptor"/>
</dbReference>
<dbReference type="EMBL" id="DP000086">
    <property type="protein sequence ID" value="ABB47974.1"/>
    <property type="molecule type" value="Genomic_DNA"/>
</dbReference>
<dbReference type="SUPFAM" id="SSF53474">
    <property type="entry name" value="alpha/beta-Hydrolases"/>
    <property type="match status" value="1"/>
</dbReference>
<gene>
    <name evidence="3" type="ordered locus">LOC_Os10g40680</name>
</gene>
<feature type="region of interest" description="Disordered" evidence="1">
    <location>
        <begin position="253"/>
        <end position="284"/>
    </location>
</feature>
<reference evidence="3" key="2">
    <citation type="submission" date="2003-05" db="EMBL/GenBank/DDBJ databases">
        <authorList>
            <person name="Buell C.R."/>
            <person name="Wing R.A."/>
            <person name="McCombie W.R."/>
            <person name="Messing J."/>
            <person name="Yuan Q."/>
            <person name="Ouyang S."/>
        </authorList>
    </citation>
    <scope>NUCLEOTIDE SEQUENCE</scope>
</reference>
<evidence type="ECO:0000256" key="1">
    <source>
        <dbReference type="SAM" id="MobiDB-lite"/>
    </source>
</evidence>
<organism evidence="3">
    <name type="scientific">Oryza sativa subsp. japonica</name>
    <name type="common">Rice</name>
    <dbReference type="NCBI Taxonomy" id="39947"/>
    <lineage>
        <taxon>Eukaryota</taxon>
        <taxon>Viridiplantae</taxon>
        <taxon>Streptophyta</taxon>
        <taxon>Embryophyta</taxon>
        <taxon>Tracheophyta</taxon>
        <taxon>Spermatophyta</taxon>
        <taxon>Magnoliopsida</taxon>
        <taxon>Liliopsida</taxon>
        <taxon>Poales</taxon>
        <taxon>Poaceae</taxon>
        <taxon>BOP clade</taxon>
        <taxon>Oryzoideae</taxon>
        <taxon>Oryzeae</taxon>
        <taxon>Oryzinae</taxon>
        <taxon>Oryza</taxon>
        <taxon>Oryza sativa</taxon>
    </lineage>
</organism>
<dbReference type="PANTHER" id="PTHR23024:SF393">
    <property type="entry name" value="OS08G0547800 PROTEIN"/>
    <property type="match status" value="1"/>
</dbReference>
<reference evidence="3" key="1">
    <citation type="journal article" date="2003" name="Science">
        <title>In-depth view of structure, activity, and evolution of rice chromosome 10.</title>
        <authorList>
            <consortium name="Rice Chromosome 10 Sequencing Consortium"/>
        </authorList>
    </citation>
    <scope>NUCLEOTIDE SEQUENCE [LARGE SCALE GENOMIC DNA]</scope>
</reference>
<feature type="compositionally biased region" description="Basic and acidic residues" evidence="1">
    <location>
        <begin position="270"/>
        <end position="284"/>
    </location>
</feature>
<protein>
    <submittedName>
        <fullName evidence="3">Expressed protein</fullName>
    </submittedName>
</protein>
<dbReference type="InterPro" id="IPR029058">
    <property type="entry name" value="AB_hydrolase_fold"/>
</dbReference>
<reference evidence="3" key="3">
    <citation type="submission" date="2006-07" db="EMBL/GenBank/DDBJ databases">
        <authorList>
            <person name="Buell R."/>
        </authorList>
    </citation>
    <scope>NUCLEOTIDE SEQUENCE</scope>
</reference>